<protein>
    <submittedName>
        <fullName evidence="3">LarC family nickel insertion protein</fullName>
    </submittedName>
</protein>
<dbReference type="Proteomes" id="UP000708298">
    <property type="component" value="Unassembled WGS sequence"/>
</dbReference>
<dbReference type="Gene3D" id="3.30.70.1380">
    <property type="entry name" value="Transcriptional regulatory protein pf0864 domain like"/>
    <property type="match status" value="1"/>
</dbReference>
<dbReference type="EMBL" id="JAESVB010000017">
    <property type="protein sequence ID" value="MCB8877746.1"/>
    <property type="molecule type" value="Genomic_DNA"/>
</dbReference>
<gene>
    <name evidence="3" type="ORF">ASILVAE211_21305</name>
</gene>
<dbReference type="InterPro" id="IPR002822">
    <property type="entry name" value="Ni_insertion"/>
</dbReference>
<reference evidence="3" key="2">
    <citation type="submission" date="2021-01" db="EMBL/GenBank/DDBJ databases">
        <authorList>
            <person name="Mieszkin S."/>
            <person name="Pouder E."/>
            <person name="Alain K."/>
        </authorList>
    </citation>
    <scope>NUCLEOTIDE SEQUENCE</scope>
    <source>
        <strain evidence="3">HW T2.11</strain>
    </source>
</reference>
<proteinExistence type="predicted"/>
<dbReference type="AlphaFoldDB" id="A0A963YV96"/>
<evidence type="ECO:0000256" key="2">
    <source>
        <dbReference type="SAM" id="MobiDB-lite"/>
    </source>
</evidence>
<organism evidence="3 4">
    <name type="scientific">Acidisoma silvae</name>
    <dbReference type="NCBI Taxonomy" id="2802396"/>
    <lineage>
        <taxon>Bacteria</taxon>
        <taxon>Pseudomonadati</taxon>
        <taxon>Pseudomonadota</taxon>
        <taxon>Alphaproteobacteria</taxon>
        <taxon>Acetobacterales</taxon>
        <taxon>Acidocellaceae</taxon>
        <taxon>Acidisoma</taxon>
    </lineage>
</organism>
<feature type="compositionally biased region" description="Basic and acidic residues" evidence="2">
    <location>
        <begin position="371"/>
        <end position="384"/>
    </location>
</feature>
<dbReference type="PANTHER" id="PTHR36566:SF1">
    <property type="entry name" value="PYRIDINIUM-3,5-BISTHIOCARBOXYLIC ACID MONONUCLEOTIDE NICKEL INSERTION PROTEIN"/>
    <property type="match status" value="1"/>
</dbReference>
<accession>A0A963YV96</accession>
<evidence type="ECO:0000313" key="3">
    <source>
        <dbReference type="EMBL" id="MCB8877746.1"/>
    </source>
</evidence>
<sequence>MSKTAIMLDAVGGVAGDMFVAAMLDALPALRDRVMADALAVLPAGVGVPRLEAGMSSGLSCLRFGLTETGHYHHDRHASHFTDMVARIEAAPLSVGTGAEAIAILRLLAETEAAIHGVPVEAVHFHEIGDWDSLMDVVAAGSIAAALPGADWAVSDLPRGGGLVRTAHGLLPVPAPATARLLTGFAWRDDGVSGERVTPTGAAILRHLVSVPAVAGQLQASGTGAGTRTLPDMPNILRAMVLDTVAPGHGEEILVLSFDIDDMTGEEIGIAADRLRASAGVRDLVISTAIGKKGRLVNVFRLMLLAEDQAVVAAACFSETSTIGLRWHVERRKTLPRHAVNVDGVRVKAVTRGDGVSRKAESDDLASGTTLEERRAAKRRAEEG</sequence>
<comment type="caution">
    <text evidence="3">The sequence shown here is derived from an EMBL/GenBank/DDBJ whole genome shotgun (WGS) entry which is preliminary data.</text>
</comment>
<reference evidence="3" key="1">
    <citation type="journal article" date="2021" name="Microorganisms">
        <title>Acidisoma silvae sp. nov. and Acidisomacellulosilytica sp. nov., Two Acidophilic Bacteria Isolated from Decaying Wood, Hydrolyzing Cellulose and Producing Poly-3-hydroxybutyrate.</title>
        <authorList>
            <person name="Mieszkin S."/>
            <person name="Pouder E."/>
            <person name="Uroz S."/>
            <person name="Simon-Colin C."/>
            <person name="Alain K."/>
        </authorList>
    </citation>
    <scope>NUCLEOTIDE SEQUENCE</scope>
    <source>
        <strain evidence="3">HW T2.11</strain>
    </source>
</reference>
<feature type="region of interest" description="Disordered" evidence="2">
    <location>
        <begin position="354"/>
        <end position="384"/>
    </location>
</feature>
<keyword evidence="4" id="KW-1185">Reference proteome</keyword>
<evidence type="ECO:0000256" key="1">
    <source>
        <dbReference type="ARBA" id="ARBA00022596"/>
    </source>
</evidence>
<keyword evidence="1" id="KW-0533">Nickel</keyword>
<name>A0A963YV96_9PROT</name>
<dbReference type="RefSeq" id="WP_227323395.1">
    <property type="nucleotide sequence ID" value="NZ_JAESVB010000017.1"/>
</dbReference>
<evidence type="ECO:0000313" key="4">
    <source>
        <dbReference type="Proteomes" id="UP000708298"/>
    </source>
</evidence>
<dbReference type="PANTHER" id="PTHR36566">
    <property type="entry name" value="NICKEL INSERTION PROTEIN-RELATED"/>
    <property type="match status" value="1"/>
</dbReference>
<dbReference type="Pfam" id="PF01969">
    <property type="entry name" value="Ni_insertion"/>
    <property type="match status" value="1"/>
</dbReference>